<dbReference type="InterPro" id="IPR011258">
    <property type="entry name" value="BPG-indep_PGM_N"/>
</dbReference>
<feature type="binding site" evidence="8">
    <location>
        <begin position="153"/>
        <end position="154"/>
    </location>
    <ligand>
        <name>substrate</name>
    </ligand>
</feature>
<feature type="domain" description="BPG-independent PGAM N-terminal" evidence="11">
    <location>
        <begin position="82"/>
        <end position="297"/>
    </location>
</feature>
<dbReference type="PIRSF" id="PIRSF001492">
    <property type="entry name" value="IPGAM"/>
    <property type="match status" value="1"/>
</dbReference>
<dbReference type="PANTHER" id="PTHR31637">
    <property type="entry name" value="2,3-BISPHOSPHOGLYCERATE-INDEPENDENT PHOSPHOGLYCERATE MUTASE"/>
    <property type="match status" value="1"/>
</dbReference>
<feature type="binding site" evidence="8">
    <location>
        <position position="443"/>
    </location>
    <ligand>
        <name>Mn(2+)</name>
        <dbReference type="ChEBI" id="CHEBI:29035"/>
        <label>2</label>
    </ligand>
</feature>
<feature type="binding site" evidence="8">
    <location>
        <position position="334"/>
    </location>
    <ligand>
        <name>substrate</name>
    </ligand>
</feature>
<keyword evidence="13" id="KW-1185">Reference proteome</keyword>
<keyword evidence="4 8" id="KW-0479">Metal-binding</keyword>
<protein>
    <recommendedName>
        <fullName evidence="8 9">2,3-bisphosphoglycerate-independent phosphoglycerate mutase</fullName>
        <shortName evidence="8">BPG-independent PGAM</shortName>
        <shortName evidence="8">Phosphoglyceromutase</shortName>
        <shortName evidence="8">iPGM</shortName>
        <ecNumber evidence="8 9">5.4.2.12</ecNumber>
    </recommendedName>
</protein>
<comment type="similarity">
    <text evidence="3 8">Belongs to the BPG-independent phosphoglycerate mutase family.</text>
</comment>
<comment type="catalytic activity">
    <reaction evidence="1 8">
        <text>(2R)-2-phosphoglycerate = (2R)-3-phosphoglycerate</text>
        <dbReference type="Rhea" id="RHEA:15901"/>
        <dbReference type="ChEBI" id="CHEBI:58272"/>
        <dbReference type="ChEBI" id="CHEBI:58289"/>
        <dbReference type="EC" id="5.4.2.12"/>
    </reaction>
</comment>
<feature type="binding site" evidence="8">
    <location>
        <position position="442"/>
    </location>
    <ligand>
        <name>Mn(2+)</name>
        <dbReference type="ChEBI" id="CHEBI:29035"/>
        <label>2</label>
    </ligand>
</feature>
<evidence type="ECO:0000313" key="12">
    <source>
        <dbReference type="EMBL" id="MCQ4922872.1"/>
    </source>
</evidence>
<evidence type="ECO:0000256" key="7">
    <source>
        <dbReference type="ARBA" id="ARBA00023235"/>
    </source>
</evidence>
<dbReference type="HAMAP" id="MF_01038">
    <property type="entry name" value="GpmI"/>
    <property type="match status" value="1"/>
</dbReference>
<dbReference type="GO" id="GO:0004619">
    <property type="term" value="F:phosphoglycerate mutase activity"/>
    <property type="evidence" value="ECO:0007669"/>
    <property type="project" value="UniProtKB-EC"/>
</dbReference>
<evidence type="ECO:0000256" key="8">
    <source>
        <dbReference type="HAMAP-Rule" id="MF_01038"/>
    </source>
</evidence>
<comment type="cofactor">
    <cofactor evidence="8">
        <name>Mn(2+)</name>
        <dbReference type="ChEBI" id="CHEBI:29035"/>
    </cofactor>
    <text evidence="8">Binds 2 manganese ions per subunit.</text>
</comment>
<feature type="binding site" evidence="8">
    <location>
        <position position="460"/>
    </location>
    <ligand>
        <name>Mn(2+)</name>
        <dbReference type="ChEBI" id="CHEBI:29035"/>
        <label>1</label>
    </ligand>
</feature>
<evidence type="ECO:0000256" key="3">
    <source>
        <dbReference type="ARBA" id="ARBA00008819"/>
    </source>
</evidence>
<dbReference type="Gene3D" id="3.40.720.10">
    <property type="entry name" value="Alkaline Phosphatase, subunit A"/>
    <property type="match status" value="1"/>
</dbReference>
<feature type="domain" description="Metalloenzyme" evidence="10">
    <location>
        <begin position="5"/>
        <end position="497"/>
    </location>
</feature>
<comment type="caution">
    <text evidence="12">The sequence shown here is derived from an EMBL/GenBank/DDBJ whole genome shotgun (WGS) entry which is preliminary data.</text>
</comment>
<feature type="active site" description="Phosphoserine intermediate" evidence="8">
    <location>
        <position position="62"/>
    </location>
</feature>
<feature type="binding site" evidence="8">
    <location>
        <position position="401"/>
    </location>
    <ligand>
        <name>Mn(2+)</name>
        <dbReference type="ChEBI" id="CHEBI:29035"/>
        <label>1</label>
    </ligand>
</feature>
<comment type="pathway">
    <text evidence="2 8">Carbohydrate degradation; glycolysis; pyruvate from D-glyceraldehyde 3-phosphate: step 3/5.</text>
</comment>
<dbReference type="PANTHER" id="PTHR31637:SF0">
    <property type="entry name" value="2,3-BISPHOSPHOGLYCERATE-INDEPENDENT PHOSPHOGLYCERATE MUTASE"/>
    <property type="match status" value="1"/>
</dbReference>
<dbReference type="Proteomes" id="UP001524478">
    <property type="component" value="Unassembled WGS sequence"/>
</dbReference>
<evidence type="ECO:0000256" key="6">
    <source>
        <dbReference type="ARBA" id="ARBA00023211"/>
    </source>
</evidence>
<feature type="binding site" evidence="8">
    <location>
        <begin position="260"/>
        <end position="263"/>
    </location>
    <ligand>
        <name>substrate</name>
    </ligand>
</feature>
<evidence type="ECO:0000256" key="1">
    <source>
        <dbReference type="ARBA" id="ARBA00000370"/>
    </source>
</evidence>
<dbReference type="InterPro" id="IPR005995">
    <property type="entry name" value="Pgm_bpd_ind"/>
</dbReference>
<feature type="binding site" evidence="8">
    <location>
        <position position="185"/>
    </location>
    <ligand>
        <name>substrate</name>
    </ligand>
</feature>
<gene>
    <name evidence="8 12" type="primary">gpmI</name>
    <name evidence="12" type="ORF">NE686_07245</name>
</gene>
<proteinExistence type="inferred from homology"/>
<reference evidence="12 13" key="1">
    <citation type="submission" date="2022-06" db="EMBL/GenBank/DDBJ databases">
        <title>Isolation of gut microbiota from human fecal samples.</title>
        <authorList>
            <person name="Pamer E.G."/>
            <person name="Barat B."/>
            <person name="Waligurski E."/>
            <person name="Medina S."/>
            <person name="Paddock L."/>
            <person name="Mostad J."/>
        </authorList>
    </citation>
    <scope>NUCLEOTIDE SEQUENCE [LARGE SCALE GENOMIC DNA]</scope>
    <source>
        <strain evidence="12 13">DFI.7.95</strain>
    </source>
</reference>
<dbReference type="SUPFAM" id="SSF64158">
    <property type="entry name" value="2,3-Bisphosphoglycerate-independent phosphoglycerate mutase, substrate-binding domain"/>
    <property type="match status" value="1"/>
</dbReference>
<evidence type="ECO:0000259" key="10">
    <source>
        <dbReference type="Pfam" id="PF01676"/>
    </source>
</evidence>
<feature type="binding site" evidence="8">
    <location>
        <position position="62"/>
    </location>
    <ligand>
        <name>Mn(2+)</name>
        <dbReference type="ChEBI" id="CHEBI:29035"/>
        <label>2</label>
    </ligand>
</feature>
<name>A0ABT1S8S4_9FIRM</name>
<dbReference type="EMBL" id="JANGAC010000004">
    <property type="protein sequence ID" value="MCQ4922872.1"/>
    <property type="molecule type" value="Genomic_DNA"/>
</dbReference>
<dbReference type="Gene3D" id="3.40.1450.10">
    <property type="entry name" value="BPG-independent phosphoglycerate mutase, domain B"/>
    <property type="match status" value="1"/>
</dbReference>
<dbReference type="NCBIfam" id="TIGR01307">
    <property type="entry name" value="pgm_bpd_ind"/>
    <property type="match status" value="1"/>
</dbReference>
<dbReference type="EC" id="5.4.2.12" evidence="8 9"/>
<feature type="binding site" evidence="8">
    <location>
        <position position="191"/>
    </location>
    <ligand>
        <name>substrate</name>
    </ligand>
</feature>
<keyword evidence="6 8" id="KW-0464">Manganese</keyword>
<dbReference type="Pfam" id="PF01676">
    <property type="entry name" value="Metalloenzyme"/>
    <property type="match status" value="1"/>
</dbReference>
<dbReference type="CDD" id="cd16010">
    <property type="entry name" value="iPGM"/>
    <property type="match status" value="1"/>
</dbReference>
<dbReference type="InterPro" id="IPR006124">
    <property type="entry name" value="Metalloenzyme"/>
</dbReference>
<organism evidence="12 13">
    <name type="scientific">Tissierella carlieri</name>
    <dbReference type="NCBI Taxonomy" id="689904"/>
    <lineage>
        <taxon>Bacteria</taxon>
        <taxon>Bacillati</taxon>
        <taxon>Bacillota</taxon>
        <taxon>Tissierellia</taxon>
        <taxon>Tissierellales</taxon>
        <taxon>Tissierellaceae</taxon>
        <taxon>Tissierella</taxon>
    </lineage>
</organism>
<evidence type="ECO:0000259" key="11">
    <source>
        <dbReference type="Pfam" id="PF06415"/>
    </source>
</evidence>
<dbReference type="SUPFAM" id="SSF53649">
    <property type="entry name" value="Alkaline phosphatase-like"/>
    <property type="match status" value="1"/>
</dbReference>
<dbReference type="InterPro" id="IPR017850">
    <property type="entry name" value="Alkaline_phosphatase_core_sf"/>
</dbReference>
<sequence>MVKAPVMLIILDGFGIGKEYKGNAVTLANTPNIDRLFREYPNTILEASGLAVGLPEGQMGNSEVGHLNIGSGRIIYQDLTKISKSVADGDFFEKREFLEAIENARKNNSKVHLIGLVSSGGVHSHNTHLYALLKLMKKQNFNNVYIHAILDGRDVSPTAGKADIKELMTKIDEIGVGKIATISGRYYAMDRDKRWDRTKLAYDAFTLGKGNENDNPVSAIEKSYNEDITDEFIIPTIIKENDEPVTTIDNNDSIIFFNFRPDRARQITRAFVDENFEGFEREKKVNTFYVTMTEYDKTIENVEVAYTDESPRNTLGEYISNKGLSQLRIAETEKYAHVTFFFNGGIEEPYANEDRALIPSPKVATYDLQPEMSAIEVKNEVLNRLGMDKYDLIILNFANPDMVGHTGVVSATVKAIETVDSCLGEIIELLIEKGGKALITADHGNAEMLINEDGSPVTSHTSNKVPLILVGYKDVELQEGILADLAPTILELMGLEKPEEMTGKSLVK</sequence>
<evidence type="ECO:0000256" key="9">
    <source>
        <dbReference type="NCBIfam" id="TIGR01307"/>
    </source>
</evidence>
<evidence type="ECO:0000256" key="5">
    <source>
        <dbReference type="ARBA" id="ARBA00023152"/>
    </source>
</evidence>
<keyword evidence="7 8" id="KW-0413">Isomerase</keyword>
<comment type="function">
    <text evidence="8">Catalyzes the interconversion of 2-phosphoglycerate and 3-phosphoglycerate.</text>
</comment>
<feature type="binding site" evidence="8">
    <location>
        <position position="123"/>
    </location>
    <ligand>
        <name>substrate</name>
    </ligand>
</feature>
<evidence type="ECO:0000313" key="13">
    <source>
        <dbReference type="Proteomes" id="UP001524478"/>
    </source>
</evidence>
<dbReference type="InterPro" id="IPR036646">
    <property type="entry name" value="PGAM_B_sf"/>
</dbReference>
<evidence type="ECO:0000256" key="2">
    <source>
        <dbReference type="ARBA" id="ARBA00004798"/>
    </source>
</evidence>
<dbReference type="Pfam" id="PF06415">
    <property type="entry name" value="iPGM_N"/>
    <property type="match status" value="1"/>
</dbReference>
<feature type="binding site" evidence="8">
    <location>
        <position position="405"/>
    </location>
    <ligand>
        <name>Mn(2+)</name>
        <dbReference type="ChEBI" id="CHEBI:29035"/>
        <label>1</label>
    </ligand>
</feature>
<keyword evidence="5 8" id="KW-0324">Glycolysis</keyword>
<feature type="binding site" evidence="8">
    <location>
        <position position="12"/>
    </location>
    <ligand>
        <name>Mn(2+)</name>
        <dbReference type="ChEBI" id="CHEBI:29035"/>
        <label>2</label>
    </ligand>
</feature>
<evidence type="ECO:0000256" key="4">
    <source>
        <dbReference type="ARBA" id="ARBA00022723"/>
    </source>
</evidence>
<comment type="subunit">
    <text evidence="8">Monomer.</text>
</comment>
<accession>A0ABT1S8S4</accession>
<dbReference type="RefSeq" id="WP_256310973.1">
    <property type="nucleotide sequence ID" value="NZ_JANGAC010000004.1"/>
</dbReference>